<dbReference type="PROSITE" id="PS50977">
    <property type="entry name" value="HTH_TETR_2"/>
    <property type="match status" value="1"/>
</dbReference>
<proteinExistence type="predicted"/>
<dbReference type="SUPFAM" id="SSF48498">
    <property type="entry name" value="Tetracyclin repressor-like, C-terminal domain"/>
    <property type="match status" value="1"/>
</dbReference>
<dbReference type="AlphaFoldDB" id="A0A1A6B6W3"/>
<dbReference type="Proteomes" id="UP000193928">
    <property type="component" value="Unassembled WGS sequence"/>
</dbReference>
<comment type="caution">
    <text evidence="6">The sequence shown here is derived from an EMBL/GenBank/DDBJ whole genome shotgun (WGS) entry which is preliminary data.</text>
</comment>
<dbReference type="GO" id="GO:0003677">
    <property type="term" value="F:DNA binding"/>
    <property type="evidence" value="ECO:0007669"/>
    <property type="project" value="UniProtKB-UniRule"/>
</dbReference>
<organism evidence="6 8">
    <name type="scientific">Mycobacterium gordonae</name>
    <dbReference type="NCBI Taxonomy" id="1778"/>
    <lineage>
        <taxon>Bacteria</taxon>
        <taxon>Bacillati</taxon>
        <taxon>Actinomycetota</taxon>
        <taxon>Actinomycetes</taxon>
        <taxon>Mycobacteriales</taxon>
        <taxon>Mycobacteriaceae</taxon>
        <taxon>Mycobacterium</taxon>
    </lineage>
</organism>
<evidence type="ECO:0000256" key="4">
    <source>
        <dbReference type="PROSITE-ProRule" id="PRU00335"/>
    </source>
</evidence>
<accession>A0A1A6B6W3</accession>
<evidence type="ECO:0000313" key="6">
    <source>
        <dbReference type="EMBL" id="OBR98020.1"/>
    </source>
</evidence>
<name>A0A1A6B6W3_MYCGO</name>
<reference evidence="7 9" key="1">
    <citation type="submission" date="2016-01" db="EMBL/GenBank/DDBJ databases">
        <title>The new phylogeny of the genus Mycobacterium.</title>
        <authorList>
            <person name="Tarcisio F."/>
            <person name="Conor M."/>
            <person name="Antonella G."/>
            <person name="Elisabetta G."/>
            <person name="Giulia F.S."/>
            <person name="Sara T."/>
            <person name="Anna F."/>
            <person name="Clotilde B."/>
            <person name="Roberto B."/>
            <person name="Veronica D.S."/>
            <person name="Fabio R."/>
            <person name="Monica P."/>
            <person name="Olivier J."/>
            <person name="Enrico T."/>
            <person name="Nicola S."/>
        </authorList>
    </citation>
    <scope>NUCLEOTIDE SEQUENCE [LARGE SCALE GENOMIC DNA]</scope>
    <source>
        <strain evidence="7 9">DSM 44160</strain>
    </source>
</reference>
<dbReference type="SUPFAM" id="SSF46689">
    <property type="entry name" value="Homeodomain-like"/>
    <property type="match status" value="1"/>
</dbReference>
<dbReference type="InterPro" id="IPR004111">
    <property type="entry name" value="Repressor_TetR_C"/>
</dbReference>
<dbReference type="GO" id="GO:0045892">
    <property type="term" value="P:negative regulation of DNA-templated transcription"/>
    <property type="evidence" value="ECO:0007669"/>
    <property type="project" value="InterPro"/>
</dbReference>
<dbReference type="InterPro" id="IPR036271">
    <property type="entry name" value="Tet_transcr_reg_TetR-rel_C_sf"/>
</dbReference>
<evidence type="ECO:0000313" key="8">
    <source>
        <dbReference type="Proteomes" id="UP000093757"/>
    </source>
</evidence>
<dbReference type="Gene3D" id="1.10.357.10">
    <property type="entry name" value="Tetracycline Repressor, domain 2"/>
    <property type="match status" value="1"/>
</dbReference>
<feature type="domain" description="HTH tetR-type" evidence="5">
    <location>
        <begin position="4"/>
        <end position="64"/>
    </location>
</feature>
<sequence length="218" mass="22706">MRARFTVSDIATAALKIVDRDGLGGLSMRSLATALGTGPMTLYNYVKDRGELEDLVAEAVISEVKVPAPSDDWDADVRAIAVAMWETVRRHPNAVPLVLTRRTVSASSYAAADRLIAALRRAGLGDVDLLASFRAVLGLVMGSAQAELAGPLAGSGRDREQNAVAARIGALAAAEHPHIAALAQVSRESTATADFARGLSILLAGIKSLGSGHRTAVD</sequence>
<feature type="DNA-binding region" description="H-T-H motif" evidence="4">
    <location>
        <begin position="27"/>
        <end position="46"/>
    </location>
</feature>
<evidence type="ECO:0000256" key="1">
    <source>
        <dbReference type="ARBA" id="ARBA00023015"/>
    </source>
</evidence>
<reference evidence="6 8" key="2">
    <citation type="submission" date="2016-06" db="EMBL/GenBank/DDBJ databases">
        <authorList>
            <person name="Kjaerup R.B."/>
            <person name="Dalgaard T.S."/>
            <person name="Juul-Madsen H.R."/>
        </authorList>
    </citation>
    <scope>NUCLEOTIDE SEQUENCE [LARGE SCALE GENOMIC DNA]</scope>
    <source>
        <strain evidence="6 8">1245752.6</strain>
    </source>
</reference>
<dbReference type="Proteomes" id="UP000093757">
    <property type="component" value="Unassembled WGS sequence"/>
</dbReference>
<dbReference type="Pfam" id="PF02909">
    <property type="entry name" value="TetR_C_1"/>
    <property type="match status" value="1"/>
</dbReference>
<dbReference type="EMBL" id="MAEM01000555">
    <property type="protein sequence ID" value="OBR98020.1"/>
    <property type="molecule type" value="Genomic_DNA"/>
</dbReference>
<evidence type="ECO:0000313" key="7">
    <source>
        <dbReference type="EMBL" id="ORV73039.1"/>
    </source>
</evidence>
<evidence type="ECO:0000313" key="9">
    <source>
        <dbReference type="Proteomes" id="UP000193928"/>
    </source>
</evidence>
<gene>
    <name evidence="6" type="ORF">A9W98_04380</name>
    <name evidence="7" type="ORF">AWC08_02715</name>
</gene>
<keyword evidence="2 4" id="KW-0238">DNA-binding</keyword>
<dbReference type="InterPro" id="IPR001647">
    <property type="entry name" value="HTH_TetR"/>
</dbReference>
<evidence type="ECO:0000256" key="3">
    <source>
        <dbReference type="ARBA" id="ARBA00023163"/>
    </source>
</evidence>
<keyword evidence="1" id="KW-0805">Transcription regulation</keyword>
<dbReference type="RefSeq" id="WP_065137550.1">
    <property type="nucleotide sequence ID" value="NZ_JACKSU010000009.1"/>
</dbReference>
<dbReference type="Gene3D" id="1.10.10.60">
    <property type="entry name" value="Homeodomain-like"/>
    <property type="match status" value="1"/>
</dbReference>
<keyword evidence="3" id="KW-0804">Transcription</keyword>
<evidence type="ECO:0000256" key="2">
    <source>
        <dbReference type="ARBA" id="ARBA00023125"/>
    </source>
</evidence>
<dbReference type="EMBL" id="LQOY01000207">
    <property type="protein sequence ID" value="ORV73039.1"/>
    <property type="molecule type" value="Genomic_DNA"/>
</dbReference>
<protein>
    <recommendedName>
        <fullName evidence="5">HTH tetR-type domain-containing protein</fullName>
    </recommendedName>
</protein>
<dbReference type="InterPro" id="IPR009057">
    <property type="entry name" value="Homeodomain-like_sf"/>
</dbReference>
<dbReference type="OrthoDB" id="329481at2"/>
<keyword evidence="9" id="KW-1185">Reference proteome</keyword>
<evidence type="ECO:0000259" key="5">
    <source>
        <dbReference type="PROSITE" id="PS50977"/>
    </source>
</evidence>